<protein>
    <submittedName>
        <fullName evidence="1">25S rRNA (Adenine645-N1)-methyltransferase</fullName>
        <ecNumber evidence="1">2.1.1.287</ecNumber>
    </submittedName>
</protein>
<gene>
    <name evidence="1" type="primary">RRP8</name>
    <name evidence="1" type="ORF">GGI18_000588</name>
</gene>
<keyword evidence="2" id="KW-1185">Reference proteome</keyword>
<sequence length="319" mass="35202">MNTPGKVDEECKRNATRRDGARTVGARSKVTKPKARPSSSQTRSKLNKVKELLAAKREKDVLKSSEDAASRAKSDSAGKRVVPKAAPSSATSSPSGGLSVLQQKMQQKLKGARFRWINEALYTTTGDKALEMVQNDPTIFEEYHQGFSAQVEKWPVNPVDVFIDYLRSKPKQLVVADLGCGEARLSATVGQQHTVHSFDLVAYNELITPCNIADVPLSSDSVDVAIFCLALMGTDFIKFIREANRILRVGGELKIAEVVSRVSDVDAFVLALEGQGFKLTRTNAKNKMFIMLDFTKVKRSPAKLSDKPNLLKPCIYKRR</sequence>
<evidence type="ECO:0000313" key="1">
    <source>
        <dbReference type="EMBL" id="KAJ2792210.1"/>
    </source>
</evidence>
<reference evidence="1" key="1">
    <citation type="submission" date="2022-07" db="EMBL/GenBank/DDBJ databases">
        <title>Phylogenomic reconstructions and comparative analyses of Kickxellomycotina fungi.</title>
        <authorList>
            <person name="Reynolds N.K."/>
            <person name="Stajich J.E."/>
            <person name="Barry K."/>
            <person name="Grigoriev I.V."/>
            <person name="Crous P."/>
            <person name="Smith M.E."/>
        </authorList>
    </citation>
    <scope>NUCLEOTIDE SEQUENCE</scope>
    <source>
        <strain evidence="1">BCRC 34191</strain>
    </source>
</reference>
<dbReference type="Proteomes" id="UP001140066">
    <property type="component" value="Unassembled WGS sequence"/>
</dbReference>
<organism evidence="1 2">
    <name type="scientific">Coemansia linderi</name>
    <dbReference type="NCBI Taxonomy" id="2663919"/>
    <lineage>
        <taxon>Eukaryota</taxon>
        <taxon>Fungi</taxon>
        <taxon>Fungi incertae sedis</taxon>
        <taxon>Zoopagomycota</taxon>
        <taxon>Kickxellomycotina</taxon>
        <taxon>Kickxellomycetes</taxon>
        <taxon>Kickxellales</taxon>
        <taxon>Kickxellaceae</taxon>
        <taxon>Coemansia</taxon>
    </lineage>
</organism>
<name>A0ACC1KN55_9FUNG</name>
<keyword evidence="1" id="KW-0808">Transferase</keyword>
<comment type="caution">
    <text evidence="1">The sequence shown here is derived from an EMBL/GenBank/DDBJ whole genome shotgun (WGS) entry which is preliminary data.</text>
</comment>
<proteinExistence type="predicted"/>
<keyword evidence="1" id="KW-0489">Methyltransferase</keyword>
<accession>A0ACC1KN55</accession>
<dbReference type="EC" id="2.1.1.287" evidence="1"/>
<evidence type="ECO:0000313" key="2">
    <source>
        <dbReference type="Proteomes" id="UP001140066"/>
    </source>
</evidence>
<dbReference type="EMBL" id="JANBUK010000045">
    <property type="protein sequence ID" value="KAJ2792210.1"/>
    <property type="molecule type" value="Genomic_DNA"/>
</dbReference>